<dbReference type="Proteomes" id="UP000217215">
    <property type="component" value="Chromosome"/>
</dbReference>
<feature type="transmembrane region" description="Helical" evidence="1">
    <location>
        <begin position="231"/>
        <end position="252"/>
    </location>
</feature>
<dbReference type="Pfam" id="PF18761">
    <property type="entry name" value="Heliorhodopsin"/>
    <property type="match status" value="1"/>
</dbReference>
<sequence>MAKEINAGSIRRYNLIAGFFHLVQMIAVLALANDFTLPIVARYMAGPPGSVFAEPVTLLEAPIGLTVAIFLGLSAFFHFLVASPQFFGRYSAGLAAQRNYFRWVEYSLSSSVMIVLIALITGVSDVVAVIALFGVNASMILFGWLQEKYEQPGNGGWLPYIFGCIAGAVPWLALLFYVLAIGGPGDTKAPAFVYGIVFSIFILFNTFAIVQYLQYKKVGKWSDYIRGEKTYITLSLVAKSALAWQIFSGTLIPQ</sequence>
<dbReference type="EMBL" id="CP016773">
    <property type="protein sequence ID" value="ASY15634.1"/>
    <property type="molecule type" value="Genomic_DNA"/>
</dbReference>
<feature type="transmembrane region" description="Helical" evidence="1">
    <location>
        <begin position="61"/>
        <end position="82"/>
    </location>
</feature>
<gene>
    <name evidence="2" type="ORF">A1sIA56_01660</name>
</gene>
<proteinExistence type="predicted"/>
<feature type="transmembrane region" description="Helical" evidence="1">
    <location>
        <begin position="191"/>
        <end position="210"/>
    </location>
</feature>
<dbReference type="RefSeq" id="WP_095673229.1">
    <property type="nucleotide sequence ID" value="NZ_CP016773.1"/>
</dbReference>
<feature type="transmembrane region" description="Helical" evidence="1">
    <location>
        <begin position="126"/>
        <end position="145"/>
    </location>
</feature>
<feature type="transmembrane region" description="Helical" evidence="1">
    <location>
        <begin position="12"/>
        <end position="32"/>
    </location>
</feature>
<keyword evidence="3" id="KW-1185">Reference proteome</keyword>
<dbReference type="OrthoDB" id="2042238at2"/>
<name>A0A249KFR7_9ACTN</name>
<dbReference type="InterPro" id="IPR041113">
    <property type="entry name" value="Heliorhodopsin"/>
</dbReference>
<feature type="transmembrane region" description="Helical" evidence="1">
    <location>
        <begin position="103"/>
        <end position="120"/>
    </location>
</feature>
<evidence type="ECO:0000313" key="2">
    <source>
        <dbReference type="EMBL" id="ASY15634.1"/>
    </source>
</evidence>
<protein>
    <recommendedName>
        <fullName evidence="4">Heliorhodopsin</fullName>
    </recommendedName>
</protein>
<dbReference type="NCBIfam" id="NF038020">
    <property type="entry name" value="HeR"/>
    <property type="match status" value="1"/>
</dbReference>
<dbReference type="Gene3D" id="1.20.1070.10">
    <property type="entry name" value="Rhodopsin 7-helix transmembrane proteins"/>
    <property type="match status" value="1"/>
</dbReference>
<reference evidence="2 3" key="1">
    <citation type="submission" date="2016-07" db="EMBL/GenBank/DDBJ databases">
        <title>High microdiversification within the ubiquitous acI lineage of Actinobacteria.</title>
        <authorList>
            <person name="Neuenschwander S.M."/>
            <person name="Salcher M."/>
            <person name="Ghai R."/>
            <person name="Pernthaler J."/>
        </authorList>
    </citation>
    <scope>NUCLEOTIDE SEQUENCE [LARGE SCALE GENOMIC DNA]</scope>
    <source>
        <strain evidence="2">MMS-IA-56</strain>
    </source>
</reference>
<evidence type="ECO:0000256" key="1">
    <source>
        <dbReference type="SAM" id="Phobius"/>
    </source>
</evidence>
<keyword evidence="1" id="KW-1133">Transmembrane helix</keyword>
<keyword evidence="1" id="KW-0472">Membrane</keyword>
<organism evidence="2 3">
    <name type="scientific">Candidatus Planktophila sulfonica</name>
    <dbReference type="NCBI Taxonomy" id="1884904"/>
    <lineage>
        <taxon>Bacteria</taxon>
        <taxon>Bacillati</taxon>
        <taxon>Actinomycetota</taxon>
        <taxon>Actinomycetes</taxon>
        <taxon>Candidatus Nanopelagicales</taxon>
        <taxon>Candidatus Nanopelagicaceae</taxon>
        <taxon>Candidatus Planktophila</taxon>
    </lineage>
</organism>
<accession>A0A249KFR7</accession>
<keyword evidence="1" id="KW-0812">Transmembrane</keyword>
<dbReference type="AlphaFoldDB" id="A0A249KFR7"/>
<dbReference type="KEGG" id="psuf:A1sIA56_01660"/>
<evidence type="ECO:0000313" key="3">
    <source>
        <dbReference type="Proteomes" id="UP000217215"/>
    </source>
</evidence>
<feature type="transmembrane region" description="Helical" evidence="1">
    <location>
        <begin position="157"/>
        <end position="179"/>
    </location>
</feature>
<evidence type="ECO:0008006" key="4">
    <source>
        <dbReference type="Google" id="ProtNLM"/>
    </source>
</evidence>